<dbReference type="InterPro" id="IPR058245">
    <property type="entry name" value="NreC/VraR/RcsB-like_REC"/>
</dbReference>
<feature type="domain" description="HTH luxR-type" evidence="5">
    <location>
        <begin position="170"/>
        <end position="235"/>
    </location>
</feature>
<dbReference type="PANTHER" id="PTHR43214:SF43">
    <property type="entry name" value="TWO-COMPONENT RESPONSE REGULATOR"/>
    <property type="match status" value="1"/>
</dbReference>
<feature type="region of interest" description="Disordered" evidence="4">
    <location>
        <begin position="1"/>
        <end position="23"/>
    </location>
</feature>
<dbReference type="PROSITE" id="PS50043">
    <property type="entry name" value="HTH_LUXR_2"/>
    <property type="match status" value="1"/>
</dbReference>
<dbReference type="CDD" id="cd06170">
    <property type="entry name" value="LuxR_C_like"/>
    <property type="match status" value="1"/>
</dbReference>
<dbReference type="Gene3D" id="3.40.50.2300">
    <property type="match status" value="1"/>
</dbReference>
<organism evidence="7 8">
    <name type="scientific">Pseudoduganella albidiflava</name>
    <dbReference type="NCBI Taxonomy" id="321983"/>
    <lineage>
        <taxon>Bacteria</taxon>
        <taxon>Pseudomonadati</taxon>
        <taxon>Pseudomonadota</taxon>
        <taxon>Betaproteobacteria</taxon>
        <taxon>Burkholderiales</taxon>
        <taxon>Oxalobacteraceae</taxon>
        <taxon>Telluria group</taxon>
        <taxon>Pseudoduganella</taxon>
    </lineage>
</organism>
<evidence type="ECO:0000259" key="6">
    <source>
        <dbReference type="PROSITE" id="PS50110"/>
    </source>
</evidence>
<dbReference type="SUPFAM" id="SSF46894">
    <property type="entry name" value="C-terminal effector domain of the bipartite response regulators"/>
    <property type="match status" value="1"/>
</dbReference>
<dbReference type="InterPro" id="IPR011006">
    <property type="entry name" value="CheY-like_superfamily"/>
</dbReference>
<dbReference type="InterPro" id="IPR016032">
    <property type="entry name" value="Sig_transdc_resp-reg_C-effctor"/>
</dbReference>
<evidence type="ECO:0000259" key="5">
    <source>
        <dbReference type="PROSITE" id="PS50043"/>
    </source>
</evidence>
<evidence type="ECO:0000256" key="1">
    <source>
        <dbReference type="ARBA" id="ARBA00022553"/>
    </source>
</evidence>
<dbReference type="Proteomes" id="UP000292307">
    <property type="component" value="Chromosome"/>
</dbReference>
<accession>A0ABX5RUJ2</accession>
<feature type="domain" description="Response regulatory" evidence="6">
    <location>
        <begin position="38"/>
        <end position="154"/>
    </location>
</feature>
<dbReference type="SUPFAM" id="SSF52172">
    <property type="entry name" value="CheY-like"/>
    <property type="match status" value="1"/>
</dbReference>
<gene>
    <name evidence="7" type="ORF">EYF70_11815</name>
</gene>
<dbReference type="Pfam" id="PF00072">
    <property type="entry name" value="Response_reg"/>
    <property type="match status" value="1"/>
</dbReference>
<sequence>MNGRRWPAPPCRSTARPGAARPSTFPFHSTQENDMSISVMLVDDHPLVRLGMAGVVSRQPGYAVTAEAADGAEAIDLYRRMRPDVVLMDLMMPRVGGLEALHAIREFHPEARVVMVSGSDGEEHVYRALHAGARAYLLKDAPESQLAECLQAVVAGRRYVPPDVATRLAARLDNDALTGRELDVLRFLAQGLSNKLIARAAGIAPGTVKYHVKNIMAKMGASCRTEVLREAVRRGIVDLAH</sequence>
<dbReference type="SMART" id="SM00421">
    <property type="entry name" value="HTH_LUXR"/>
    <property type="match status" value="1"/>
</dbReference>
<dbReference type="Pfam" id="PF00196">
    <property type="entry name" value="GerE"/>
    <property type="match status" value="1"/>
</dbReference>
<evidence type="ECO:0000313" key="7">
    <source>
        <dbReference type="EMBL" id="QBI01458.1"/>
    </source>
</evidence>
<dbReference type="SMART" id="SM00448">
    <property type="entry name" value="REC"/>
    <property type="match status" value="1"/>
</dbReference>
<protein>
    <submittedName>
        <fullName evidence="7">Response regulator transcription factor</fullName>
    </submittedName>
</protein>
<dbReference type="EMBL" id="CP036401">
    <property type="protein sequence ID" value="QBI01458.1"/>
    <property type="molecule type" value="Genomic_DNA"/>
</dbReference>
<dbReference type="PROSITE" id="PS50110">
    <property type="entry name" value="RESPONSE_REGULATORY"/>
    <property type="match status" value="1"/>
</dbReference>
<keyword evidence="1 3" id="KW-0597">Phosphoprotein</keyword>
<dbReference type="PRINTS" id="PR00038">
    <property type="entry name" value="HTHLUXR"/>
</dbReference>
<keyword evidence="2" id="KW-0238">DNA-binding</keyword>
<evidence type="ECO:0000256" key="3">
    <source>
        <dbReference type="PROSITE-ProRule" id="PRU00169"/>
    </source>
</evidence>
<name>A0ABX5RUJ2_9BURK</name>
<dbReference type="PANTHER" id="PTHR43214">
    <property type="entry name" value="TWO-COMPONENT RESPONSE REGULATOR"/>
    <property type="match status" value="1"/>
</dbReference>
<keyword evidence="8" id="KW-1185">Reference proteome</keyword>
<evidence type="ECO:0000256" key="4">
    <source>
        <dbReference type="SAM" id="MobiDB-lite"/>
    </source>
</evidence>
<evidence type="ECO:0000256" key="2">
    <source>
        <dbReference type="ARBA" id="ARBA00023125"/>
    </source>
</evidence>
<dbReference type="InterPro" id="IPR000792">
    <property type="entry name" value="Tscrpt_reg_LuxR_C"/>
</dbReference>
<proteinExistence type="predicted"/>
<feature type="modified residue" description="4-aspartylphosphate" evidence="3">
    <location>
        <position position="89"/>
    </location>
</feature>
<evidence type="ECO:0000313" key="8">
    <source>
        <dbReference type="Proteomes" id="UP000292307"/>
    </source>
</evidence>
<dbReference type="InterPro" id="IPR039420">
    <property type="entry name" value="WalR-like"/>
</dbReference>
<dbReference type="InterPro" id="IPR001789">
    <property type="entry name" value="Sig_transdc_resp-reg_receiver"/>
</dbReference>
<dbReference type="CDD" id="cd17535">
    <property type="entry name" value="REC_NarL-like"/>
    <property type="match status" value="1"/>
</dbReference>
<reference evidence="7 8" key="1">
    <citation type="submission" date="2019-02" db="EMBL/GenBank/DDBJ databases">
        <title>Draft Genome Sequences of Six Type Strains of the Genus Massilia.</title>
        <authorList>
            <person name="Miess H."/>
            <person name="Frediansyhah A."/>
            <person name="Gross H."/>
        </authorList>
    </citation>
    <scope>NUCLEOTIDE SEQUENCE [LARGE SCALE GENOMIC DNA]</scope>
    <source>
        <strain evidence="7 8">DSM 17472</strain>
    </source>
</reference>